<sequence>MKNTYFLLILVLITISSCKKKTISEKSFEIVKSDVMYGGMIVSAIPFQIEGDNGKRYIREKGGVGGINISNPELDKLYNVDNIVTDSTNAILIIDFPIKKRIGYIIKNENGFRKRDIVLELKKTYSELYSEKDAFGICCHELSDLELIGIVKFNVDNKIYLEANIESKK</sequence>
<dbReference type="Proteomes" id="UP000607435">
    <property type="component" value="Unassembled WGS sequence"/>
</dbReference>
<evidence type="ECO:0000313" key="2">
    <source>
        <dbReference type="Proteomes" id="UP000607435"/>
    </source>
</evidence>
<dbReference type="EMBL" id="JACOME010000002">
    <property type="protein sequence ID" value="MBC3847037.1"/>
    <property type="molecule type" value="Genomic_DNA"/>
</dbReference>
<reference evidence="1 2" key="1">
    <citation type="submission" date="2020-08" db="EMBL/GenBank/DDBJ databases">
        <title>Winogradskyella ouciana sp. nov., isolated from the hadal seawater of the Mariana Trench.</title>
        <authorList>
            <person name="He X."/>
        </authorList>
    </citation>
    <scope>NUCLEOTIDE SEQUENCE [LARGE SCALE GENOMIC DNA]</scope>
    <source>
        <strain evidence="1 2">KCTC 22026</strain>
    </source>
</reference>
<name>A0ABR6Y2S7_9FLAO</name>
<organism evidence="1 2">
    <name type="scientific">Winogradskyella echinorum</name>
    <dbReference type="NCBI Taxonomy" id="538189"/>
    <lineage>
        <taxon>Bacteria</taxon>
        <taxon>Pseudomonadati</taxon>
        <taxon>Bacteroidota</taxon>
        <taxon>Flavobacteriia</taxon>
        <taxon>Flavobacteriales</taxon>
        <taxon>Flavobacteriaceae</taxon>
        <taxon>Winogradskyella</taxon>
    </lineage>
</organism>
<comment type="caution">
    <text evidence="1">The sequence shown here is derived from an EMBL/GenBank/DDBJ whole genome shotgun (WGS) entry which is preliminary data.</text>
</comment>
<proteinExistence type="predicted"/>
<dbReference type="RefSeq" id="WP_186846129.1">
    <property type="nucleotide sequence ID" value="NZ_JACOME010000002.1"/>
</dbReference>
<dbReference type="PROSITE" id="PS51257">
    <property type="entry name" value="PROKAR_LIPOPROTEIN"/>
    <property type="match status" value="1"/>
</dbReference>
<gene>
    <name evidence="1" type="ORF">H6H04_11645</name>
</gene>
<keyword evidence="2" id="KW-1185">Reference proteome</keyword>
<evidence type="ECO:0000313" key="1">
    <source>
        <dbReference type="EMBL" id="MBC3847037.1"/>
    </source>
</evidence>
<accession>A0ABR6Y2S7</accession>
<protein>
    <submittedName>
        <fullName evidence="1">Uncharacterized protein</fullName>
    </submittedName>
</protein>